<evidence type="ECO:0000256" key="12">
    <source>
        <dbReference type="RuleBase" id="RU003651"/>
    </source>
</evidence>
<evidence type="ECO:0000313" key="17">
    <source>
        <dbReference type="Proteomes" id="UP000663671"/>
    </source>
</evidence>
<evidence type="ECO:0000256" key="6">
    <source>
        <dbReference type="ARBA" id="ARBA00022801"/>
    </source>
</evidence>
<dbReference type="OrthoDB" id="10251412at2759"/>
<dbReference type="InterPro" id="IPR003593">
    <property type="entry name" value="AAA+_ATPase"/>
</dbReference>
<dbReference type="GO" id="GO:0005743">
    <property type="term" value="C:mitochondrial inner membrane"/>
    <property type="evidence" value="ECO:0007669"/>
    <property type="project" value="UniProtKB-SubCell"/>
</dbReference>
<dbReference type="InterPro" id="IPR027417">
    <property type="entry name" value="P-loop_NTPase"/>
</dbReference>
<feature type="domain" description="AAA+ ATPase" evidence="14">
    <location>
        <begin position="351"/>
        <end position="495"/>
    </location>
</feature>
<proteinExistence type="inferred from homology"/>
<evidence type="ECO:0000256" key="7">
    <source>
        <dbReference type="ARBA" id="ARBA00022840"/>
    </source>
</evidence>
<dbReference type="InterPro" id="IPR014851">
    <property type="entry name" value="BCS1_N"/>
</dbReference>
<evidence type="ECO:0000256" key="3">
    <source>
        <dbReference type="ARBA" id="ARBA00022692"/>
    </source>
</evidence>
<keyword evidence="10" id="KW-0472">Membrane</keyword>
<keyword evidence="8" id="KW-1133">Transmembrane helix</keyword>
<evidence type="ECO:0008006" key="18">
    <source>
        <dbReference type="Google" id="ProtNLM"/>
    </source>
</evidence>
<dbReference type="Pfam" id="PF25426">
    <property type="entry name" value="AAA_lid_BCS1"/>
    <property type="match status" value="1"/>
</dbReference>
<evidence type="ECO:0000256" key="10">
    <source>
        <dbReference type="ARBA" id="ARBA00023136"/>
    </source>
</evidence>
<dbReference type="Gene3D" id="3.40.50.300">
    <property type="entry name" value="P-loop containing nucleotide triphosphate hydrolases"/>
    <property type="match status" value="1"/>
</dbReference>
<organism evidence="16 17">
    <name type="scientific">Ajellomyces capsulatus</name>
    <name type="common">Darling's disease fungus</name>
    <name type="synonym">Histoplasma capsulatum</name>
    <dbReference type="NCBI Taxonomy" id="5037"/>
    <lineage>
        <taxon>Eukaryota</taxon>
        <taxon>Fungi</taxon>
        <taxon>Dikarya</taxon>
        <taxon>Ascomycota</taxon>
        <taxon>Pezizomycotina</taxon>
        <taxon>Eurotiomycetes</taxon>
        <taxon>Eurotiomycetidae</taxon>
        <taxon>Onygenales</taxon>
        <taxon>Ajellomycetaceae</taxon>
        <taxon>Histoplasma</taxon>
    </lineage>
</organism>
<dbReference type="GO" id="GO:0016887">
    <property type="term" value="F:ATP hydrolysis activity"/>
    <property type="evidence" value="ECO:0007669"/>
    <property type="project" value="InterPro"/>
</dbReference>
<gene>
    <name evidence="16" type="ORF">I7I51_08833</name>
</gene>
<dbReference type="Proteomes" id="UP000663671">
    <property type="component" value="Chromosome 2"/>
</dbReference>
<name>A0A8A1LYX4_AJECA</name>
<feature type="compositionally biased region" description="Polar residues" evidence="13">
    <location>
        <begin position="425"/>
        <end position="442"/>
    </location>
</feature>
<dbReference type="InterPro" id="IPR050747">
    <property type="entry name" value="Mitochondrial_chaperone_BCS1"/>
</dbReference>
<evidence type="ECO:0000256" key="2">
    <source>
        <dbReference type="ARBA" id="ARBA00007448"/>
    </source>
</evidence>
<dbReference type="EMBL" id="CP069109">
    <property type="protein sequence ID" value="QSS59398.1"/>
    <property type="molecule type" value="Genomic_DNA"/>
</dbReference>
<keyword evidence="3" id="KW-0812">Transmembrane</keyword>
<comment type="catalytic activity">
    <reaction evidence="11">
        <text>ATP + H2O = ADP + phosphate + H(+)</text>
        <dbReference type="Rhea" id="RHEA:13065"/>
        <dbReference type="ChEBI" id="CHEBI:15377"/>
        <dbReference type="ChEBI" id="CHEBI:15378"/>
        <dbReference type="ChEBI" id="CHEBI:30616"/>
        <dbReference type="ChEBI" id="CHEBI:43474"/>
        <dbReference type="ChEBI" id="CHEBI:456216"/>
    </reaction>
    <physiologicalReaction direction="left-to-right" evidence="11">
        <dbReference type="Rhea" id="RHEA:13066"/>
    </physiologicalReaction>
</comment>
<dbReference type="Pfam" id="PF00004">
    <property type="entry name" value="AAA"/>
    <property type="match status" value="1"/>
</dbReference>
<keyword evidence="6" id="KW-0378">Hydrolase</keyword>
<dbReference type="SUPFAM" id="SSF52540">
    <property type="entry name" value="P-loop containing nucleoside triphosphate hydrolases"/>
    <property type="match status" value="1"/>
</dbReference>
<comment type="similarity">
    <text evidence="2">Belongs to the AAA ATPase family. BCS1 subfamily.</text>
</comment>
<feature type="domain" description="BCS1 N-terminal" evidence="15">
    <location>
        <begin position="151"/>
        <end position="318"/>
    </location>
</feature>
<evidence type="ECO:0000259" key="14">
    <source>
        <dbReference type="SMART" id="SM00382"/>
    </source>
</evidence>
<evidence type="ECO:0000256" key="1">
    <source>
        <dbReference type="ARBA" id="ARBA00004434"/>
    </source>
</evidence>
<comment type="subcellular location">
    <subcellularLocation>
        <location evidence="1">Mitochondrion inner membrane</location>
        <topology evidence="1">Single-pass membrane protein</topology>
    </subcellularLocation>
</comment>
<keyword evidence="5" id="KW-0999">Mitochondrion inner membrane</keyword>
<dbReference type="SMART" id="SM00382">
    <property type="entry name" value="AAA"/>
    <property type="match status" value="1"/>
</dbReference>
<dbReference type="InterPro" id="IPR003960">
    <property type="entry name" value="ATPase_AAA_CS"/>
</dbReference>
<keyword evidence="4 12" id="KW-0547">Nucleotide-binding</keyword>
<dbReference type="VEuPathDB" id="FungiDB:I7I51_08833"/>
<dbReference type="InterPro" id="IPR057495">
    <property type="entry name" value="AAA_lid_BCS1"/>
</dbReference>
<feature type="region of interest" description="Disordered" evidence="13">
    <location>
        <begin position="418"/>
        <end position="442"/>
    </location>
</feature>
<dbReference type="PROSITE" id="PS00674">
    <property type="entry name" value="AAA"/>
    <property type="match status" value="1"/>
</dbReference>
<evidence type="ECO:0000256" key="8">
    <source>
        <dbReference type="ARBA" id="ARBA00022989"/>
    </source>
</evidence>
<sequence>MVTFACHVSRLHVLFFYRCTYSSRAVPGPQTEQKIGIEALQNSVPYVGEMQSATQSHTWTLANVNPNQGSRWLHYPLLRAENGKPQQRQRDQDHHHCSRMNPFNNAGSLPIHTATSQISIVDVFFPGFTGISASIQQLLASDLNSYAHLLCFCSMLLFLGRYAVRYLTDLMETYFTSTVHVSYYNEAYDMLIAWVSTQPFAHKARSSLASIGGMQRRAYADDLSNEYKKKPLRFSPWNGSFLFVYKNHLLRFQCVAKETKEEISISCIGGSSQILRALLSDCRAEYLKLIQRKTTVFEHHDGEWRKAKARDIRPISTVIMDEGEKTALLKDIEDFLDERARGWYARRGIPYRRGFLLYGPPGTGKSSFSLSVAGRFELDIYVLNLSSIDDSRLNSLFAQLPPHCVILLEDIDAASTARTEDSETTKNTGQAAVGPSQKSKSQGNVSLSALLNALDGVSSQEGRLLIMTTNHIERLDDALIRPGRVDRQVLFQLADHKMSSRLFCTVFKRSDGDQRTTGKEFDDETIERLADEFAAKVPDQVFSPAEILLSFLLERKQSPTDAVADVEDWVAKTSKGRGKVKNYARARAIANPTDSFEDLGESSQAHNA</sequence>
<evidence type="ECO:0000259" key="15">
    <source>
        <dbReference type="SMART" id="SM01024"/>
    </source>
</evidence>
<keyword evidence="7 12" id="KW-0067">ATP-binding</keyword>
<dbReference type="AlphaFoldDB" id="A0A8A1LYX4"/>
<dbReference type="GO" id="GO:0005524">
    <property type="term" value="F:ATP binding"/>
    <property type="evidence" value="ECO:0007669"/>
    <property type="project" value="UniProtKB-KW"/>
</dbReference>
<evidence type="ECO:0000256" key="4">
    <source>
        <dbReference type="ARBA" id="ARBA00022741"/>
    </source>
</evidence>
<accession>A0A8A1LYX4</accession>
<dbReference type="PANTHER" id="PTHR23070">
    <property type="entry name" value="BCS1 AAA-TYPE ATPASE"/>
    <property type="match status" value="1"/>
</dbReference>
<keyword evidence="9" id="KW-0496">Mitochondrion</keyword>
<evidence type="ECO:0000256" key="11">
    <source>
        <dbReference type="ARBA" id="ARBA00048778"/>
    </source>
</evidence>
<evidence type="ECO:0000256" key="9">
    <source>
        <dbReference type="ARBA" id="ARBA00023128"/>
    </source>
</evidence>
<evidence type="ECO:0000256" key="5">
    <source>
        <dbReference type="ARBA" id="ARBA00022792"/>
    </source>
</evidence>
<dbReference type="InterPro" id="IPR003959">
    <property type="entry name" value="ATPase_AAA_core"/>
</dbReference>
<evidence type="ECO:0000256" key="13">
    <source>
        <dbReference type="SAM" id="MobiDB-lite"/>
    </source>
</evidence>
<dbReference type="Pfam" id="PF08740">
    <property type="entry name" value="BCS1_N"/>
    <property type="match status" value="1"/>
</dbReference>
<evidence type="ECO:0000313" key="16">
    <source>
        <dbReference type="EMBL" id="QSS59398.1"/>
    </source>
</evidence>
<dbReference type="SMART" id="SM01024">
    <property type="entry name" value="BCS1_N"/>
    <property type="match status" value="1"/>
</dbReference>
<protein>
    <recommendedName>
        <fullName evidence="18">Mitochondrial chaperone BCS1</fullName>
    </recommendedName>
</protein>
<reference evidence="16" key="1">
    <citation type="submission" date="2021-01" db="EMBL/GenBank/DDBJ databases">
        <title>Chromosome-level genome assembly of a human fungal pathogen reveals clustering of transcriptionally co-regulated genes.</title>
        <authorList>
            <person name="Voorhies M."/>
            <person name="Cohen S."/>
            <person name="Shea T.P."/>
            <person name="Petrus S."/>
            <person name="Munoz J.F."/>
            <person name="Poplawski S."/>
            <person name="Goldman W.E."/>
            <person name="Michael T."/>
            <person name="Cuomo C.A."/>
            <person name="Sil A."/>
            <person name="Beyhan S."/>
        </authorList>
    </citation>
    <scope>NUCLEOTIDE SEQUENCE</scope>
    <source>
        <strain evidence="16">WU24</strain>
    </source>
</reference>